<keyword evidence="3" id="KW-1185">Reference proteome</keyword>
<dbReference type="GO" id="GO:0080044">
    <property type="term" value="F:quercetin 7-O-glucosyltransferase activity"/>
    <property type="evidence" value="ECO:0007669"/>
    <property type="project" value="TreeGrafter"/>
</dbReference>
<accession>A0AAD5ZS87</accession>
<name>A0AAD5ZS87_9POAL</name>
<dbReference type="PANTHER" id="PTHR11926:SF1395">
    <property type="entry name" value="GLYCOSYLTRANSFERASE"/>
    <property type="match status" value="1"/>
</dbReference>
<comment type="caution">
    <text evidence="2">The sequence shown here is derived from an EMBL/GenBank/DDBJ whole genome shotgun (WGS) entry which is preliminary data.</text>
</comment>
<dbReference type="GO" id="GO:0080043">
    <property type="term" value="F:quercetin 3-O-glucosyltransferase activity"/>
    <property type="evidence" value="ECO:0007669"/>
    <property type="project" value="TreeGrafter"/>
</dbReference>
<evidence type="ECO:0000313" key="2">
    <source>
        <dbReference type="EMBL" id="KAJ3703057.1"/>
    </source>
</evidence>
<organism evidence="2 3">
    <name type="scientific">Rhynchospora tenuis</name>
    <dbReference type="NCBI Taxonomy" id="198213"/>
    <lineage>
        <taxon>Eukaryota</taxon>
        <taxon>Viridiplantae</taxon>
        <taxon>Streptophyta</taxon>
        <taxon>Embryophyta</taxon>
        <taxon>Tracheophyta</taxon>
        <taxon>Spermatophyta</taxon>
        <taxon>Magnoliopsida</taxon>
        <taxon>Liliopsida</taxon>
        <taxon>Poales</taxon>
        <taxon>Cyperaceae</taxon>
        <taxon>Cyperoideae</taxon>
        <taxon>Rhynchosporeae</taxon>
        <taxon>Rhynchospora</taxon>
    </lineage>
</organism>
<comment type="similarity">
    <text evidence="1">Belongs to the UDP-glycosyltransferase family.</text>
</comment>
<evidence type="ECO:0000313" key="3">
    <source>
        <dbReference type="Proteomes" id="UP001210211"/>
    </source>
</evidence>
<protein>
    <submittedName>
        <fullName evidence="2">Uncharacterized protein</fullName>
    </submittedName>
</protein>
<dbReference type="EMBL" id="JAMRDG010000001">
    <property type="protein sequence ID" value="KAJ3703057.1"/>
    <property type="molecule type" value="Genomic_DNA"/>
</dbReference>
<dbReference type="SUPFAM" id="SSF53756">
    <property type="entry name" value="UDP-Glycosyltransferase/glycogen phosphorylase"/>
    <property type="match status" value="1"/>
</dbReference>
<dbReference type="PANTHER" id="PTHR11926">
    <property type="entry name" value="GLUCOSYL/GLUCURONOSYL TRANSFERASES"/>
    <property type="match status" value="1"/>
</dbReference>
<proteinExistence type="inferred from homology"/>
<evidence type="ECO:0000256" key="1">
    <source>
        <dbReference type="ARBA" id="ARBA00009995"/>
    </source>
</evidence>
<dbReference type="Gene3D" id="3.40.50.2000">
    <property type="entry name" value="Glycogen Phosphorylase B"/>
    <property type="match status" value="1"/>
</dbReference>
<reference evidence="2 3" key="1">
    <citation type="journal article" date="2022" name="Cell">
        <title>Repeat-based holocentromeres influence genome architecture and karyotype evolution.</title>
        <authorList>
            <person name="Hofstatter P.G."/>
            <person name="Thangavel G."/>
            <person name="Lux T."/>
            <person name="Neumann P."/>
            <person name="Vondrak T."/>
            <person name="Novak P."/>
            <person name="Zhang M."/>
            <person name="Costa L."/>
            <person name="Castellani M."/>
            <person name="Scott A."/>
            <person name="Toegelov H."/>
            <person name="Fuchs J."/>
            <person name="Mata-Sucre Y."/>
            <person name="Dias Y."/>
            <person name="Vanzela A.L.L."/>
            <person name="Huettel B."/>
            <person name="Almeida C.C.S."/>
            <person name="Simkova H."/>
            <person name="Souza G."/>
            <person name="Pedrosa-Harand A."/>
            <person name="Macas J."/>
            <person name="Mayer K.F.X."/>
            <person name="Houben A."/>
            <person name="Marques A."/>
        </authorList>
    </citation>
    <scope>NUCLEOTIDE SEQUENCE [LARGE SCALE GENOMIC DNA]</scope>
    <source>
        <strain evidence="2">RhyTen1mFocal</strain>
    </source>
</reference>
<sequence length="175" mass="19089">MAPTKTVQQPFHIAAIAHPGRGHINAMMNFCCLLSDRGGFHISFVVTEEWRSILSSDPPPPSCVQLRTIPNCIPSERGRAADINGFLEAVQTKMEEPFERLITEQLELPVQAIVSDTYLPWVVVVGNRRGIPVCSLFPMAASFFCALNNYDRLPVAISAGGNVPTPDVIAGTTNK</sequence>
<gene>
    <name evidence="2" type="ORF">LUZ61_006762</name>
</gene>
<dbReference type="Proteomes" id="UP001210211">
    <property type="component" value="Unassembled WGS sequence"/>
</dbReference>
<dbReference type="AlphaFoldDB" id="A0AAD5ZS87"/>